<accession>A0A286TYV5</accession>
<name>A0A286TYV5_9BACT</name>
<proteinExistence type="inferred from homology"/>
<dbReference type="Proteomes" id="UP000218542">
    <property type="component" value="Unassembled WGS sequence"/>
</dbReference>
<dbReference type="OrthoDB" id="9759709at2"/>
<dbReference type="SUPFAM" id="SSF53448">
    <property type="entry name" value="Nucleotide-diphospho-sugar transferases"/>
    <property type="match status" value="1"/>
</dbReference>
<comment type="cofactor">
    <cofactor evidence="1">
        <name>Mg(2+)</name>
        <dbReference type="ChEBI" id="CHEBI:18420"/>
    </cofactor>
</comment>
<evidence type="ECO:0000313" key="7">
    <source>
        <dbReference type="EMBL" id="GAX61038.1"/>
    </source>
</evidence>
<evidence type="ECO:0000256" key="1">
    <source>
        <dbReference type="ARBA" id="ARBA00001946"/>
    </source>
</evidence>
<dbReference type="InterPro" id="IPR029044">
    <property type="entry name" value="Nucleotide-diphossugar_trans"/>
</dbReference>
<dbReference type="Gene3D" id="3.90.550.10">
    <property type="entry name" value="Spore Coat Polysaccharide Biosynthesis Protein SpsA, Chain A"/>
    <property type="match status" value="1"/>
</dbReference>
<dbReference type="PANTHER" id="PTHR48090:SF10">
    <property type="entry name" value="GLUCOSYL-3-PHOSPHOGLYCERATE SYNTHASE"/>
    <property type="match status" value="1"/>
</dbReference>
<dbReference type="AlphaFoldDB" id="A0A286TYV5"/>
<keyword evidence="8" id="KW-1185">Reference proteome</keyword>
<protein>
    <submittedName>
        <fullName evidence="7">Glycosyltransferase, group 2 family</fullName>
    </submittedName>
</protein>
<organism evidence="7 8">
    <name type="scientific">Candidatus Scalindua japonica</name>
    <dbReference type="NCBI Taxonomy" id="1284222"/>
    <lineage>
        <taxon>Bacteria</taxon>
        <taxon>Pseudomonadati</taxon>
        <taxon>Planctomycetota</taxon>
        <taxon>Candidatus Brocadiia</taxon>
        <taxon>Candidatus Brocadiales</taxon>
        <taxon>Candidatus Scalinduaceae</taxon>
        <taxon>Candidatus Scalindua</taxon>
    </lineage>
</organism>
<sequence>MGKKHSNKYDVVVGIPSYNESDTIPYVTKTVGEGIEEYFPEKKCIIVNVDNNSPDNTEDAFLGTKTRIEKKYISTAHGIRGKGNNVLNLFNFSKQAGAEVTILVDADLKSITKDWIEYLGRPIADGYDYVIPLYSRHQFDGTITNHICYPAMFGMLSMDIRQPIGGEFAFSPRFIKYLLKQPWEESTKQYGIDIFMSLNAAIGGFKICQSGLGTKIHKASAPKLGIMFEQVIETLLTILVQNRNVWMTRNNGDIFVPDTFGLKELAEPQELHIDILDLKEKSQAEYSKYQTDIKELLEPYAFSRVHEMFKVEVFDLTILLWTQIFYSLVYRYDISKSNEDRKKIINSLKSLYFARSISFNYHTWKYNVKYSELEIRRSALGFASQKYYLWGLYSNGSKLKPEKSKNVK</sequence>
<dbReference type="EMBL" id="BAOS01000017">
    <property type="protein sequence ID" value="GAX61038.1"/>
    <property type="molecule type" value="Genomic_DNA"/>
</dbReference>
<dbReference type="InterPro" id="IPR050256">
    <property type="entry name" value="Glycosyltransferase_2"/>
</dbReference>
<dbReference type="PANTHER" id="PTHR48090">
    <property type="entry name" value="UNDECAPRENYL-PHOSPHATE 4-DEOXY-4-FORMAMIDO-L-ARABINOSE TRANSFERASE-RELATED"/>
    <property type="match status" value="1"/>
</dbReference>
<keyword evidence="5" id="KW-0460">Magnesium</keyword>
<comment type="caution">
    <text evidence="7">The sequence shown here is derived from an EMBL/GenBank/DDBJ whole genome shotgun (WGS) entry which is preliminary data.</text>
</comment>
<evidence type="ECO:0000259" key="6">
    <source>
        <dbReference type="Pfam" id="PF00535"/>
    </source>
</evidence>
<feature type="domain" description="Glycosyltransferase 2-like" evidence="6">
    <location>
        <begin position="13"/>
        <end position="143"/>
    </location>
</feature>
<comment type="similarity">
    <text evidence="2">Belongs to the glycosyltransferase 2 family.</text>
</comment>
<dbReference type="Pfam" id="PF00535">
    <property type="entry name" value="Glycos_transf_2"/>
    <property type="match status" value="1"/>
</dbReference>
<keyword evidence="4 7" id="KW-0808">Transferase</keyword>
<evidence type="ECO:0000256" key="2">
    <source>
        <dbReference type="ARBA" id="ARBA00006739"/>
    </source>
</evidence>
<dbReference type="GO" id="GO:0016757">
    <property type="term" value="F:glycosyltransferase activity"/>
    <property type="evidence" value="ECO:0007669"/>
    <property type="project" value="UniProtKB-KW"/>
</dbReference>
<gene>
    <name evidence="7" type="ORF">SCALIN_C17_0071</name>
</gene>
<dbReference type="InterPro" id="IPR001173">
    <property type="entry name" value="Glyco_trans_2-like"/>
</dbReference>
<evidence type="ECO:0000313" key="8">
    <source>
        <dbReference type="Proteomes" id="UP000218542"/>
    </source>
</evidence>
<evidence type="ECO:0000256" key="5">
    <source>
        <dbReference type="ARBA" id="ARBA00022842"/>
    </source>
</evidence>
<evidence type="ECO:0000256" key="3">
    <source>
        <dbReference type="ARBA" id="ARBA00022676"/>
    </source>
</evidence>
<dbReference type="RefSeq" id="WP_096894431.1">
    <property type="nucleotide sequence ID" value="NZ_BAOS01000017.1"/>
</dbReference>
<reference evidence="8" key="1">
    <citation type="journal article" date="2017" name="Environ. Microbiol. Rep.">
        <title>Genetic Diversity of Marine Anaerobic Ammonium-Oxidizing Bacteria as Revealed by Genomic and Proteomic Analyses of 'Candidatus Scalindua japonica'.</title>
        <authorList>
            <person name="Oshiki M."/>
            <person name="Mizuto K."/>
            <person name="Kimura Z."/>
            <person name="Kindaichi T."/>
            <person name="Satoh H."/>
            <person name="Okabe S."/>
        </authorList>
    </citation>
    <scope>NUCLEOTIDE SEQUENCE [LARGE SCALE GENOMIC DNA]</scope>
    <source>
        <strain evidence="8">husup-a2</strain>
    </source>
</reference>
<evidence type="ECO:0000256" key="4">
    <source>
        <dbReference type="ARBA" id="ARBA00022679"/>
    </source>
</evidence>
<keyword evidence="3" id="KW-0328">Glycosyltransferase</keyword>